<organism evidence="2 3">
    <name type="scientific">Actinomadura darangshiensis</name>
    <dbReference type="NCBI Taxonomy" id="705336"/>
    <lineage>
        <taxon>Bacteria</taxon>
        <taxon>Bacillati</taxon>
        <taxon>Actinomycetota</taxon>
        <taxon>Actinomycetes</taxon>
        <taxon>Streptosporangiales</taxon>
        <taxon>Thermomonosporaceae</taxon>
        <taxon>Actinomadura</taxon>
    </lineage>
</organism>
<comment type="caution">
    <text evidence="2">The sequence shown here is derived from an EMBL/GenBank/DDBJ whole genome shotgun (WGS) entry which is preliminary data.</text>
</comment>
<evidence type="ECO:0000313" key="3">
    <source>
        <dbReference type="Proteomes" id="UP000295578"/>
    </source>
</evidence>
<reference evidence="2 3" key="1">
    <citation type="submission" date="2019-03" db="EMBL/GenBank/DDBJ databases">
        <title>Draft genome sequences of novel Actinobacteria.</title>
        <authorList>
            <person name="Sahin N."/>
            <person name="Ay H."/>
            <person name="Saygin H."/>
        </authorList>
    </citation>
    <scope>NUCLEOTIDE SEQUENCE [LARGE SCALE GENOMIC DNA]</scope>
    <source>
        <strain evidence="2 3">DSM 45941</strain>
    </source>
</reference>
<protein>
    <submittedName>
        <fullName evidence="2">DUF397 domain-containing protein</fullName>
    </submittedName>
</protein>
<gene>
    <name evidence="2" type="ORF">E1293_02790</name>
</gene>
<dbReference type="Proteomes" id="UP000295578">
    <property type="component" value="Unassembled WGS sequence"/>
</dbReference>
<dbReference type="EMBL" id="SMKY01000006">
    <property type="protein sequence ID" value="TDD91111.1"/>
    <property type="molecule type" value="Genomic_DNA"/>
</dbReference>
<sequence length="64" mass="6885">MEASRAMWRRSSRSSGNGECVEAATLDVGIGVRDSKAPDVGHLNFAPEAWAAFLTQVKAGSYDR</sequence>
<evidence type="ECO:0000259" key="1">
    <source>
        <dbReference type="Pfam" id="PF04149"/>
    </source>
</evidence>
<proteinExistence type="predicted"/>
<evidence type="ECO:0000313" key="2">
    <source>
        <dbReference type="EMBL" id="TDD91111.1"/>
    </source>
</evidence>
<dbReference type="AlphaFoldDB" id="A0A4R5BVH0"/>
<dbReference type="Pfam" id="PF04149">
    <property type="entry name" value="DUF397"/>
    <property type="match status" value="1"/>
</dbReference>
<dbReference type="InterPro" id="IPR007278">
    <property type="entry name" value="DUF397"/>
</dbReference>
<accession>A0A4R5BVH0</accession>
<keyword evidence="3" id="KW-1185">Reference proteome</keyword>
<dbReference type="OrthoDB" id="3431580at2"/>
<name>A0A4R5BVH0_9ACTN</name>
<feature type="domain" description="DUF397" evidence="1">
    <location>
        <begin position="6"/>
        <end position="58"/>
    </location>
</feature>